<dbReference type="Proteomes" id="UP000193560">
    <property type="component" value="Unassembled WGS sequence"/>
</dbReference>
<dbReference type="AlphaFoldDB" id="A0A1X2IE55"/>
<gene>
    <name evidence="1" type="ORF">BCR42DRAFT_438730</name>
</gene>
<keyword evidence="2" id="KW-1185">Reference proteome</keyword>
<dbReference type="EMBL" id="MCGE01000014">
    <property type="protein sequence ID" value="ORZ14641.1"/>
    <property type="molecule type" value="Genomic_DNA"/>
</dbReference>
<reference evidence="1 2" key="1">
    <citation type="submission" date="2016-07" db="EMBL/GenBank/DDBJ databases">
        <title>Pervasive Adenine N6-methylation of Active Genes in Fungi.</title>
        <authorList>
            <consortium name="DOE Joint Genome Institute"/>
            <person name="Mondo S.J."/>
            <person name="Dannebaum R.O."/>
            <person name="Kuo R.C."/>
            <person name="Labutti K."/>
            <person name="Haridas S."/>
            <person name="Kuo A."/>
            <person name="Salamov A."/>
            <person name="Ahrendt S.R."/>
            <person name="Lipzen A."/>
            <person name="Sullivan W."/>
            <person name="Andreopoulos W.B."/>
            <person name="Clum A."/>
            <person name="Lindquist E."/>
            <person name="Daum C."/>
            <person name="Ramamoorthy G.K."/>
            <person name="Gryganskyi A."/>
            <person name="Culley D."/>
            <person name="Magnuson J.K."/>
            <person name="James T.Y."/>
            <person name="O'Malley M.A."/>
            <person name="Stajich J.E."/>
            <person name="Spatafora J.W."/>
            <person name="Visel A."/>
            <person name="Grigoriev I.V."/>
        </authorList>
    </citation>
    <scope>NUCLEOTIDE SEQUENCE [LARGE SCALE GENOMIC DNA]</scope>
    <source>
        <strain evidence="1 2">NRRL 1336</strain>
    </source>
</reference>
<proteinExistence type="predicted"/>
<organism evidence="1 2">
    <name type="scientific">Absidia repens</name>
    <dbReference type="NCBI Taxonomy" id="90262"/>
    <lineage>
        <taxon>Eukaryota</taxon>
        <taxon>Fungi</taxon>
        <taxon>Fungi incertae sedis</taxon>
        <taxon>Mucoromycota</taxon>
        <taxon>Mucoromycotina</taxon>
        <taxon>Mucoromycetes</taxon>
        <taxon>Mucorales</taxon>
        <taxon>Cunninghamellaceae</taxon>
        <taxon>Absidia</taxon>
    </lineage>
</organism>
<name>A0A1X2IE55_9FUNG</name>
<comment type="caution">
    <text evidence="1">The sequence shown here is derived from an EMBL/GenBank/DDBJ whole genome shotgun (WGS) entry which is preliminary data.</text>
</comment>
<accession>A0A1X2IE55</accession>
<sequence>MIVIDAVYDQWSYIKSSRNDNATMAYEVHGVKKLFTLLLPLLIPRAIPFLSADAGVTKAIQINQDKASKQYQSTSCPSGDY</sequence>
<evidence type="ECO:0000313" key="1">
    <source>
        <dbReference type="EMBL" id="ORZ14641.1"/>
    </source>
</evidence>
<evidence type="ECO:0000313" key="2">
    <source>
        <dbReference type="Proteomes" id="UP000193560"/>
    </source>
</evidence>
<protein>
    <submittedName>
        <fullName evidence="1">Uncharacterized protein</fullName>
    </submittedName>
</protein>